<protein>
    <submittedName>
        <fullName evidence="2">Uncharacterized protein</fullName>
    </submittedName>
</protein>
<dbReference type="VEuPathDB" id="MicrosporidiaDB:VCUG_00219"/>
<keyword evidence="1" id="KW-0472">Membrane</keyword>
<accession>L2GYP9</accession>
<proteinExistence type="predicted"/>
<feature type="transmembrane region" description="Helical" evidence="1">
    <location>
        <begin position="14"/>
        <end position="37"/>
    </location>
</feature>
<reference evidence="3" key="1">
    <citation type="submission" date="2011-03" db="EMBL/GenBank/DDBJ databases">
        <title>The genome sequence of Vavraia culicis strain floridensis.</title>
        <authorList>
            <consortium name="The Broad Institute Genome Sequencing Platform"/>
            <person name="Cuomo C."/>
            <person name="Becnel J."/>
            <person name="Sanscrainte N."/>
            <person name="Young S.K."/>
            <person name="Zeng Q."/>
            <person name="Gargeya S."/>
            <person name="Fitzgerald M."/>
            <person name="Haas B."/>
            <person name="Abouelleil A."/>
            <person name="Alvarado L."/>
            <person name="Arachchi H.M."/>
            <person name="Berlin A."/>
            <person name="Chapman S.B."/>
            <person name="Gearin G."/>
            <person name="Goldberg J."/>
            <person name="Griggs A."/>
            <person name="Gujja S."/>
            <person name="Hansen M."/>
            <person name="Heiman D."/>
            <person name="Howarth C."/>
            <person name="Larimer J."/>
            <person name="Lui A."/>
            <person name="MacDonald P.J.P."/>
            <person name="McCowen C."/>
            <person name="Montmayeur A."/>
            <person name="Murphy C."/>
            <person name="Neiman D."/>
            <person name="Pearson M."/>
            <person name="Priest M."/>
            <person name="Roberts A."/>
            <person name="Saif S."/>
            <person name="Shea T."/>
            <person name="Sisk P."/>
            <person name="Stolte C."/>
            <person name="Sykes S."/>
            <person name="Wortman J."/>
            <person name="Nusbaum C."/>
            <person name="Birren B."/>
        </authorList>
    </citation>
    <scope>NUCLEOTIDE SEQUENCE [LARGE SCALE GENOMIC DNA]</scope>
    <source>
        <strain evidence="3">floridensis</strain>
    </source>
</reference>
<keyword evidence="1" id="KW-0812">Transmembrane</keyword>
<dbReference type="OrthoDB" id="10386993at2759"/>
<dbReference type="GeneID" id="19878109"/>
<dbReference type="AlphaFoldDB" id="L2GYP9"/>
<dbReference type="Proteomes" id="UP000011081">
    <property type="component" value="Unassembled WGS sequence"/>
</dbReference>
<name>L2GYP9_VAVCU</name>
<dbReference type="OMA" id="YLETRMT"/>
<dbReference type="RefSeq" id="XP_008073238.1">
    <property type="nucleotide sequence ID" value="XM_008075047.1"/>
</dbReference>
<evidence type="ECO:0000313" key="2">
    <source>
        <dbReference type="EMBL" id="ELA48383.1"/>
    </source>
</evidence>
<dbReference type="InParanoid" id="L2GYP9"/>
<sequence>MLFLLLLFKNHKKLLKIAIALSLLVFLYLVGFMLYLLKNVAIEITAMDIVDGYLETRMTVSNDTPFDVFLNDLRMNLNVVELTEAIYGDSRFKGRKIAGEKTVKLKFRFHIITEYEADAIEGDIIVILSKFYIKVPLKQKIGANSV</sequence>
<keyword evidence="1" id="KW-1133">Transmembrane helix</keyword>
<gene>
    <name evidence="2" type="ORF">VCUG_00219</name>
</gene>
<dbReference type="EMBL" id="GL877405">
    <property type="protein sequence ID" value="ELA48383.1"/>
    <property type="molecule type" value="Genomic_DNA"/>
</dbReference>
<keyword evidence="3" id="KW-1185">Reference proteome</keyword>
<organism evidence="2 3">
    <name type="scientific">Vavraia culicis (isolate floridensis)</name>
    <name type="common">Microsporidian parasite</name>
    <dbReference type="NCBI Taxonomy" id="948595"/>
    <lineage>
        <taxon>Eukaryota</taxon>
        <taxon>Fungi</taxon>
        <taxon>Fungi incertae sedis</taxon>
        <taxon>Microsporidia</taxon>
        <taxon>Pleistophoridae</taxon>
        <taxon>Vavraia</taxon>
    </lineage>
</organism>
<evidence type="ECO:0000313" key="3">
    <source>
        <dbReference type="Proteomes" id="UP000011081"/>
    </source>
</evidence>
<dbReference type="HOGENOM" id="CLU_1797804_0_0_1"/>
<evidence type="ECO:0000256" key="1">
    <source>
        <dbReference type="SAM" id="Phobius"/>
    </source>
</evidence>